<dbReference type="AlphaFoldDB" id="A0A8D8R0K6"/>
<dbReference type="EMBL" id="HBUF01111513">
    <property type="protein sequence ID" value="CAG6640332.1"/>
    <property type="molecule type" value="Transcribed_RNA"/>
</dbReference>
<organism evidence="2">
    <name type="scientific">Cacopsylla melanoneura</name>
    <dbReference type="NCBI Taxonomy" id="428564"/>
    <lineage>
        <taxon>Eukaryota</taxon>
        <taxon>Metazoa</taxon>
        <taxon>Ecdysozoa</taxon>
        <taxon>Arthropoda</taxon>
        <taxon>Hexapoda</taxon>
        <taxon>Insecta</taxon>
        <taxon>Pterygota</taxon>
        <taxon>Neoptera</taxon>
        <taxon>Paraneoptera</taxon>
        <taxon>Hemiptera</taxon>
        <taxon>Sternorrhyncha</taxon>
        <taxon>Psylloidea</taxon>
        <taxon>Psyllidae</taxon>
        <taxon>Psyllinae</taxon>
        <taxon>Cacopsylla</taxon>
    </lineage>
</organism>
<evidence type="ECO:0000256" key="1">
    <source>
        <dbReference type="SAM" id="Phobius"/>
    </source>
</evidence>
<keyword evidence="1" id="KW-0472">Membrane</keyword>
<keyword evidence="1" id="KW-0812">Transmembrane</keyword>
<evidence type="ECO:0000313" key="2">
    <source>
        <dbReference type="EMBL" id="CAG6640332.1"/>
    </source>
</evidence>
<name>A0A8D8R0K6_9HEMI</name>
<feature type="transmembrane region" description="Helical" evidence="1">
    <location>
        <begin position="12"/>
        <end position="30"/>
    </location>
</feature>
<protein>
    <submittedName>
        <fullName evidence="2">Uncharacterized protein</fullName>
    </submittedName>
</protein>
<sequence>MLDFVADPHLLFSMRISFFTPLLIIARGLFGFSLGVLRYGSMLDLFFFFLLRDCNRCWFPRFSGMDKDSRFLLRALDGVGGVLKIFSLEALDLLREDLSNLTALTVVLRLLFCAERKRRSSAGCILSSCAILCSLQHSKSVQSLHFASKFTHLSLIATSIISSLSKRRRARTCCRKTC</sequence>
<dbReference type="EMBL" id="HBUF01111512">
    <property type="protein sequence ID" value="CAG6640330.1"/>
    <property type="molecule type" value="Transcribed_RNA"/>
</dbReference>
<keyword evidence="1" id="KW-1133">Transmembrane helix</keyword>
<reference evidence="2" key="1">
    <citation type="submission" date="2021-05" db="EMBL/GenBank/DDBJ databases">
        <authorList>
            <person name="Alioto T."/>
            <person name="Alioto T."/>
            <person name="Gomez Garrido J."/>
        </authorList>
    </citation>
    <scope>NUCLEOTIDE SEQUENCE</scope>
</reference>
<proteinExistence type="predicted"/>
<accession>A0A8D8R0K6</accession>